<dbReference type="PANTHER" id="PTHR12751:SF18">
    <property type="entry name" value="PHOSPHATASE AND ACTIN REGULATOR 1"/>
    <property type="match status" value="1"/>
</dbReference>
<dbReference type="VEuPathDB" id="VectorBase:SSCA009702"/>
<sequence>MPSITLTNTESKSINLNSIERSLKNEEETTLMNWKDYYGDDEKGKMVAKLARRESLQMKLSQRPDKQELIDKNIIQTMSENERHNSREAIGTKLNRRLSLRPTAEELEQRNILKQQSPDEIWKEKENKKQTLIRKLSFRPTLEELKERKIIRFNDYVEVTQANDYDRRADKPWTRLTPKEKAAIRKELNEFKSSEMEVHEDSRHMTRT</sequence>
<evidence type="ECO:0000256" key="2">
    <source>
        <dbReference type="ARBA" id="ARBA00022737"/>
    </source>
</evidence>
<dbReference type="SMART" id="SM00707">
    <property type="entry name" value="RPEL"/>
    <property type="match status" value="3"/>
</dbReference>
<gene>
    <name evidence="4" type="ORF">QR98_0053140</name>
</gene>
<dbReference type="Gene3D" id="6.10.140.2130">
    <property type="match status" value="3"/>
</dbReference>
<dbReference type="GO" id="GO:0003779">
    <property type="term" value="F:actin binding"/>
    <property type="evidence" value="ECO:0007669"/>
    <property type="project" value="UniProtKB-KW"/>
</dbReference>
<dbReference type="EMBL" id="JXLN01011121">
    <property type="protein sequence ID" value="KPM06834.1"/>
    <property type="molecule type" value="Genomic_DNA"/>
</dbReference>
<keyword evidence="3" id="KW-0009">Actin-binding</keyword>
<dbReference type="AlphaFoldDB" id="A0A132A7B2"/>
<organism evidence="4 5">
    <name type="scientific">Sarcoptes scabiei</name>
    <name type="common">Itch mite</name>
    <name type="synonym">Acarus scabiei</name>
    <dbReference type="NCBI Taxonomy" id="52283"/>
    <lineage>
        <taxon>Eukaryota</taxon>
        <taxon>Metazoa</taxon>
        <taxon>Ecdysozoa</taxon>
        <taxon>Arthropoda</taxon>
        <taxon>Chelicerata</taxon>
        <taxon>Arachnida</taxon>
        <taxon>Acari</taxon>
        <taxon>Acariformes</taxon>
        <taxon>Sarcoptiformes</taxon>
        <taxon>Astigmata</taxon>
        <taxon>Psoroptidia</taxon>
        <taxon>Sarcoptoidea</taxon>
        <taxon>Sarcoptidae</taxon>
        <taxon>Sarcoptinae</taxon>
        <taxon>Sarcoptes</taxon>
    </lineage>
</organism>
<accession>A0A132A7B2</accession>
<name>A0A132A7B2_SARSC</name>
<dbReference type="Pfam" id="PF02755">
    <property type="entry name" value="RPEL"/>
    <property type="match status" value="3"/>
</dbReference>
<evidence type="ECO:0000256" key="3">
    <source>
        <dbReference type="ARBA" id="ARBA00023203"/>
    </source>
</evidence>
<keyword evidence="2" id="KW-0677">Repeat</keyword>
<evidence type="ECO:0000313" key="5">
    <source>
        <dbReference type="Proteomes" id="UP000616769"/>
    </source>
</evidence>
<proteinExistence type="inferred from homology"/>
<evidence type="ECO:0000256" key="1">
    <source>
        <dbReference type="ARBA" id="ARBA00009795"/>
    </source>
</evidence>
<dbReference type="PROSITE" id="PS51073">
    <property type="entry name" value="RPEL"/>
    <property type="match status" value="3"/>
</dbReference>
<dbReference type="Proteomes" id="UP000616769">
    <property type="component" value="Unassembled WGS sequence"/>
</dbReference>
<reference evidence="4 5" key="1">
    <citation type="journal article" date="2015" name="Parasit. Vectors">
        <title>Draft genome of the scabies mite.</title>
        <authorList>
            <person name="Rider S.D.Jr."/>
            <person name="Morgan M.S."/>
            <person name="Arlian L.G."/>
        </authorList>
    </citation>
    <scope>NUCLEOTIDE SEQUENCE [LARGE SCALE GENOMIC DNA]</scope>
    <source>
        <strain evidence="4">Arlian Lab</strain>
    </source>
</reference>
<comment type="caution">
    <text evidence="4">The sequence shown here is derived from an EMBL/GenBank/DDBJ whole genome shotgun (WGS) entry which is preliminary data.</text>
</comment>
<dbReference type="InterPro" id="IPR004018">
    <property type="entry name" value="RPEL_repeat"/>
</dbReference>
<dbReference type="PANTHER" id="PTHR12751">
    <property type="entry name" value="PHOSPHATASE AND ACTIN REGULATOR PHACTR"/>
    <property type="match status" value="1"/>
</dbReference>
<dbReference type="OrthoDB" id="5563016at2759"/>
<protein>
    <submittedName>
        <fullName evidence="4">RPEL repeat containing protein 2</fullName>
    </submittedName>
</protein>
<comment type="similarity">
    <text evidence="1">Belongs to the phosphatase and actin regulator family.</text>
</comment>
<dbReference type="GO" id="GO:0030036">
    <property type="term" value="P:actin cytoskeleton organization"/>
    <property type="evidence" value="ECO:0007669"/>
    <property type="project" value="TreeGrafter"/>
</dbReference>
<evidence type="ECO:0000313" key="4">
    <source>
        <dbReference type="EMBL" id="KPM06834.1"/>
    </source>
</evidence>